<feature type="non-terminal residue" evidence="1">
    <location>
        <position position="1"/>
    </location>
</feature>
<organism evidence="1 2">
    <name type="scientific">Scytalidium lignicola</name>
    <name type="common">Hyphomycete</name>
    <dbReference type="NCBI Taxonomy" id="5539"/>
    <lineage>
        <taxon>Eukaryota</taxon>
        <taxon>Fungi</taxon>
        <taxon>Dikarya</taxon>
        <taxon>Ascomycota</taxon>
        <taxon>Pezizomycotina</taxon>
        <taxon>Leotiomycetes</taxon>
        <taxon>Leotiomycetes incertae sedis</taxon>
        <taxon>Scytalidium</taxon>
    </lineage>
</organism>
<dbReference type="EMBL" id="NCSJ02000094">
    <property type="protein sequence ID" value="RFU30688.1"/>
    <property type="molecule type" value="Genomic_DNA"/>
</dbReference>
<accession>A0A3E2HBA5</accession>
<feature type="non-terminal residue" evidence="1">
    <location>
        <position position="440"/>
    </location>
</feature>
<keyword evidence="2" id="KW-1185">Reference proteome</keyword>
<dbReference type="AlphaFoldDB" id="A0A3E2HBA5"/>
<dbReference type="InterPro" id="IPR036278">
    <property type="entry name" value="Sialidase_sf"/>
</dbReference>
<proteinExistence type="predicted"/>
<comment type="caution">
    <text evidence="1">The sequence shown here is derived from an EMBL/GenBank/DDBJ whole genome shotgun (WGS) entry which is preliminary data.</text>
</comment>
<dbReference type="SUPFAM" id="SSF50939">
    <property type="entry name" value="Sialidases"/>
    <property type="match status" value="1"/>
</dbReference>
<dbReference type="Proteomes" id="UP000258309">
    <property type="component" value="Unassembled WGS sequence"/>
</dbReference>
<evidence type="ECO:0008006" key="3">
    <source>
        <dbReference type="Google" id="ProtNLM"/>
    </source>
</evidence>
<dbReference type="OrthoDB" id="2130735at2759"/>
<sequence length="440" mass="49013">MKWVNAKVAPEHLTTRSHRHIIIYLDISPQLSLASCAMKAQKLLCAVLLALGRLRPLTALPSLTAARQIQSSNRHQLAPFSNFNNNLVFEPTENYTSWKTLYARTLQLPDDSLLITWEDYPPEPPPDYFPIYRSTDDGVSWSEYSRVRDTVNGWGLRYQPFLYLLPYNFGGYRAGTVLIAGVSTPDDLSASKIDVYASKNGGLTWEFVSHIATGGTEIASNGDPAIWEPFFLMYGNELICYYSDHRDPAHGQKLVHVKTSDLRTWGEVVDDVAYPEYTARPGMAVVSHIRSTDKYLMTYEYGGGPVDGVVNSSSYEYPVFYKVADNPLFFGQVEGLPLVSNDASRTVPNSSPYNIWTEQYGSSSGILIMNALSSGNVFVNHDSADVNGWQLRPTGENAGYSRSLRIIQQKGEKKLLIASGGVMKTERNNVTVGVIEIPRL</sequence>
<evidence type="ECO:0000313" key="1">
    <source>
        <dbReference type="EMBL" id="RFU30688.1"/>
    </source>
</evidence>
<dbReference type="PANTHER" id="PTHR38792:SF3">
    <property type="entry name" value="BNR_ASP-BOX REPEAT DOMAIN PROTEIN (AFU_ORTHOLOGUE AFUA_7G06430)-RELATED"/>
    <property type="match status" value="1"/>
</dbReference>
<reference evidence="1 2" key="1">
    <citation type="submission" date="2018-05" db="EMBL/GenBank/DDBJ databases">
        <title>Draft genome sequence of Scytalidium lignicola DSM 105466, a ubiquitous saprotrophic fungus.</title>
        <authorList>
            <person name="Buettner E."/>
            <person name="Gebauer A.M."/>
            <person name="Hofrichter M."/>
            <person name="Liers C."/>
            <person name="Kellner H."/>
        </authorList>
    </citation>
    <scope>NUCLEOTIDE SEQUENCE [LARGE SCALE GENOMIC DNA]</scope>
    <source>
        <strain evidence="1 2">DSM 105466</strain>
    </source>
</reference>
<protein>
    <recommendedName>
        <fullName evidence="3">Glycoside hydrolase family 93 protein</fullName>
    </recommendedName>
</protein>
<name>A0A3E2HBA5_SCYLI</name>
<dbReference type="PANTHER" id="PTHR38792">
    <property type="entry name" value="BNR/ASP-BOX REPEAT DOMAIN PROTEIN (AFU_ORTHOLOGUE AFUA_7G06430)-RELATED"/>
    <property type="match status" value="1"/>
</dbReference>
<evidence type="ECO:0000313" key="2">
    <source>
        <dbReference type="Proteomes" id="UP000258309"/>
    </source>
</evidence>
<dbReference type="Gene3D" id="2.120.10.10">
    <property type="match status" value="1"/>
</dbReference>
<dbReference type="CDD" id="cd15482">
    <property type="entry name" value="Sialidase_non-viral"/>
    <property type="match status" value="1"/>
</dbReference>
<gene>
    <name evidence="1" type="ORF">B7463_g5641</name>
</gene>
<dbReference type="STRING" id="5539.A0A3E2HBA5"/>